<keyword evidence="11" id="KW-1185">Reference proteome</keyword>
<comment type="subcellular location">
    <subcellularLocation>
        <location evidence="1">Cytoplasm</location>
    </subcellularLocation>
</comment>
<dbReference type="FunFam" id="3.40.30.10:FF:000176">
    <property type="entry name" value="Glutathione S-transferase theta-1"/>
    <property type="match status" value="1"/>
</dbReference>
<evidence type="ECO:0000256" key="4">
    <source>
        <dbReference type="ARBA" id="ARBA00012452"/>
    </source>
</evidence>
<dbReference type="SFLD" id="SFLDG00358">
    <property type="entry name" value="Main_(cytGST)"/>
    <property type="match status" value="1"/>
</dbReference>
<reference evidence="10" key="2">
    <citation type="submission" date="2025-09" db="UniProtKB">
        <authorList>
            <consortium name="Ensembl"/>
        </authorList>
    </citation>
    <scope>IDENTIFICATION</scope>
</reference>
<dbReference type="GO" id="GO:0004364">
    <property type="term" value="F:glutathione transferase activity"/>
    <property type="evidence" value="ECO:0007669"/>
    <property type="project" value="UniProtKB-EC"/>
</dbReference>
<evidence type="ECO:0000256" key="6">
    <source>
        <dbReference type="ARBA" id="ARBA00022679"/>
    </source>
</evidence>
<dbReference type="Pfam" id="PF00043">
    <property type="entry name" value="GST_C"/>
    <property type="match status" value="1"/>
</dbReference>
<dbReference type="InterPro" id="IPR010987">
    <property type="entry name" value="Glutathione-S-Trfase_C-like"/>
</dbReference>
<evidence type="ECO:0000259" key="8">
    <source>
        <dbReference type="PROSITE" id="PS50404"/>
    </source>
</evidence>
<dbReference type="AlphaFoldDB" id="A0A8C4ZYH5"/>
<evidence type="ECO:0000256" key="1">
    <source>
        <dbReference type="ARBA" id="ARBA00004496"/>
    </source>
</evidence>
<dbReference type="InterPro" id="IPR040077">
    <property type="entry name" value="GST_C_Theta"/>
</dbReference>
<dbReference type="OMA" id="EWQHANI"/>
<evidence type="ECO:0000256" key="3">
    <source>
        <dbReference type="ARBA" id="ARBA00011738"/>
    </source>
</evidence>
<dbReference type="PROSITE" id="PS50404">
    <property type="entry name" value="GST_NTER"/>
    <property type="match status" value="1"/>
</dbReference>
<sequence>AAGRENMELYLDLHSQPCRSVYLLAKRTGIPFTFKSVDLSAGQQFGEDFGKVSVVRKVPAMKDGDFILTESVAILQYMVEKFPQLVPGHWYPSDLQRRALVNEFLSWQHTALRAHGSKVFWFRVGLPPLPRVAVPKEKMDSALEDLKQTMDLFQSKFLKDSSFIAGEEVSLADLVAIVEIMQPVGTGLDVFEGQPALSAWRERVKKVIGEELFDEAHQSIMNVDCLAKTFQDNGMLEFLKPRINKMFT</sequence>
<dbReference type="InterPro" id="IPR004046">
    <property type="entry name" value="GST_C"/>
</dbReference>
<dbReference type="InterPro" id="IPR040075">
    <property type="entry name" value="GST_N_Theta"/>
</dbReference>
<protein>
    <recommendedName>
        <fullName evidence="4">glutathione transferase</fullName>
        <ecNumber evidence="4">2.5.1.18</ecNumber>
    </recommendedName>
</protein>
<dbReference type="EC" id="2.5.1.18" evidence="4"/>
<dbReference type="InterPro" id="IPR036249">
    <property type="entry name" value="Thioredoxin-like_sf"/>
</dbReference>
<dbReference type="CDD" id="cd03183">
    <property type="entry name" value="GST_C_Theta"/>
    <property type="match status" value="1"/>
</dbReference>
<dbReference type="Gene3D" id="1.20.1050.10">
    <property type="match status" value="1"/>
</dbReference>
<evidence type="ECO:0000313" key="11">
    <source>
        <dbReference type="Proteomes" id="UP000694546"/>
    </source>
</evidence>
<comment type="similarity">
    <text evidence="2">Belongs to the GST superfamily. Theta family.</text>
</comment>
<dbReference type="GO" id="GO:0006749">
    <property type="term" value="P:glutathione metabolic process"/>
    <property type="evidence" value="ECO:0007669"/>
    <property type="project" value="TreeGrafter"/>
</dbReference>
<dbReference type="Gene3D" id="3.40.30.10">
    <property type="entry name" value="Glutaredoxin"/>
    <property type="match status" value="1"/>
</dbReference>
<dbReference type="SFLD" id="SFLDS00019">
    <property type="entry name" value="Glutathione_Transferase_(cytos"/>
    <property type="match status" value="1"/>
</dbReference>
<dbReference type="Pfam" id="PF02798">
    <property type="entry name" value="GST_N"/>
    <property type="match status" value="1"/>
</dbReference>
<keyword evidence="6" id="KW-0808">Transferase</keyword>
<gene>
    <name evidence="10" type="primary">gstt1a</name>
</gene>
<dbReference type="InterPro" id="IPR004045">
    <property type="entry name" value="Glutathione_S-Trfase_N"/>
</dbReference>
<dbReference type="PANTHER" id="PTHR43917">
    <property type="match status" value="1"/>
</dbReference>
<dbReference type="InterPro" id="IPR036282">
    <property type="entry name" value="Glutathione-S-Trfase_C_sf"/>
</dbReference>
<dbReference type="InterPro" id="IPR040079">
    <property type="entry name" value="Glutathione_S-Trfase"/>
</dbReference>
<dbReference type="PROSITE" id="PS50405">
    <property type="entry name" value="GST_CTER"/>
    <property type="match status" value="1"/>
</dbReference>
<accession>A0A8C4ZYH5</accession>
<dbReference type="CDD" id="cd03050">
    <property type="entry name" value="GST_N_Theta"/>
    <property type="match status" value="1"/>
</dbReference>
<reference evidence="10" key="1">
    <citation type="submission" date="2025-08" db="UniProtKB">
        <authorList>
            <consortium name="Ensembl"/>
        </authorList>
    </citation>
    <scope>IDENTIFICATION</scope>
</reference>
<dbReference type="SUPFAM" id="SSF47616">
    <property type="entry name" value="GST C-terminal domain-like"/>
    <property type="match status" value="1"/>
</dbReference>
<dbReference type="InterPro" id="IPR051369">
    <property type="entry name" value="GST_Theta"/>
</dbReference>
<dbReference type="GeneTree" id="ENSGT00940000163205"/>
<dbReference type="GO" id="GO:0005737">
    <property type="term" value="C:cytoplasm"/>
    <property type="evidence" value="ECO:0007669"/>
    <property type="project" value="UniProtKB-SubCell"/>
</dbReference>
<evidence type="ECO:0000259" key="9">
    <source>
        <dbReference type="PROSITE" id="PS50405"/>
    </source>
</evidence>
<proteinExistence type="inferred from homology"/>
<dbReference type="Ensembl" id="ENSGMOT00000041548.1">
    <property type="protein sequence ID" value="ENSGMOP00000024174.1"/>
    <property type="gene ID" value="ENSGMOG00000010254.2"/>
</dbReference>
<feature type="domain" description="GST C-terminal" evidence="9">
    <location>
        <begin position="94"/>
        <end position="235"/>
    </location>
</feature>
<evidence type="ECO:0000256" key="2">
    <source>
        <dbReference type="ARBA" id="ARBA00009899"/>
    </source>
</evidence>
<organism evidence="10 11">
    <name type="scientific">Gadus morhua</name>
    <name type="common">Atlantic cod</name>
    <dbReference type="NCBI Taxonomy" id="8049"/>
    <lineage>
        <taxon>Eukaryota</taxon>
        <taxon>Metazoa</taxon>
        <taxon>Chordata</taxon>
        <taxon>Craniata</taxon>
        <taxon>Vertebrata</taxon>
        <taxon>Euteleostomi</taxon>
        <taxon>Actinopterygii</taxon>
        <taxon>Neopterygii</taxon>
        <taxon>Teleostei</taxon>
        <taxon>Neoteleostei</taxon>
        <taxon>Acanthomorphata</taxon>
        <taxon>Zeiogadaria</taxon>
        <taxon>Gadariae</taxon>
        <taxon>Gadiformes</taxon>
        <taxon>Gadoidei</taxon>
        <taxon>Gadidae</taxon>
        <taxon>Gadus</taxon>
    </lineage>
</organism>
<dbReference type="FunFam" id="1.20.1050.10:FF:000008">
    <property type="entry name" value="Glutathione S-transferase theta-1"/>
    <property type="match status" value="1"/>
</dbReference>
<comment type="subunit">
    <text evidence="3">Homodimer.</text>
</comment>
<evidence type="ECO:0000256" key="5">
    <source>
        <dbReference type="ARBA" id="ARBA00022490"/>
    </source>
</evidence>
<evidence type="ECO:0000313" key="10">
    <source>
        <dbReference type="Ensembl" id="ENSGMOP00000024174.1"/>
    </source>
</evidence>
<dbReference type="PANTHER" id="PTHR43917:SF9">
    <property type="entry name" value="GLUTATHIONE S-TRANSFERASE THETA-1"/>
    <property type="match status" value="1"/>
</dbReference>
<name>A0A8C4ZYH5_GADMO</name>
<comment type="catalytic activity">
    <reaction evidence="7">
        <text>RX + glutathione = an S-substituted glutathione + a halide anion + H(+)</text>
        <dbReference type="Rhea" id="RHEA:16437"/>
        <dbReference type="ChEBI" id="CHEBI:15378"/>
        <dbReference type="ChEBI" id="CHEBI:16042"/>
        <dbReference type="ChEBI" id="CHEBI:17792"/>
        <dbReference type="ChEBI" id="CHEBI:57925"/>
        <dbReference type="ChEBI" id="CHEBI:90779"/>
        <dbReference type="EC" id="2.5.1.18"/>
    </reaction>
</comment>
<dbReference type="Proteomes" id="UP000694546">
    <property type="component" value="Chromosome 6"/>
</dbReference>
<evidence type="ECO:0000256" key="7">
    <source>
        <dbReference type="ARBA" id="ARBA00047960"/>
    </source>
</evidence>
<keyword evidence="5" id="KW-0963">Cytoplasm</keyword>
<feature type="domain" description="GST N-terminal" evidence="8">
    <location>
        <begin position="5"/>
        <end position="86"/>
    </location>
</feature>
<dbReference type="SUPFAM" id="SSF52833">
    <property type="entry name" value="Thioredoxin-like"/>
    <property type="match status" value="1"/>
</dbReference>